<keyword evidence="5" id="KW-1185">Reference proteome</keyword>
<feature type="domain" description="Yeast cell wall synthesis Kre9/Knh1-like N-terminal" evidence="3">
    <location>
        <begin position="23"/>
        <end position="90"/>
    </location>
</feature>
<evidence type="ECO:0000259" key="3">
    <source>
        <dbReference type="Pfam" id="PF10342"/>
    </source>
</evidence>
<evidence type="ECO:0000256" key="1">
    <source>
        <dbReference type="ARBA" id="ARBA00022729"/>
    </source>
</evidence>
<organism evidence="4 5">
    <name type="scientific">Hyaloscypha variabilis (strain UAMH 11265 / GT02V1 / F)</name>
    <name type="common">Meliniomyces variabilis</name>
    <dbReference type="NCBI Taxonomy" id="1149755"/>
    <lineage>
        <taxon>Eukaryota</taxon>
        <taxon>Fungi</taxon>
        <taxon>Dikarya</taxon>
        <taxon>Ascomycota</taxon>
        <taxon>Pezizomycotina</taxon>
        <taxon>Leotiomycetes</taxon>
        <taxon>Helotiales</taxon>
        <taxon>Hyaloscyphaceae</taxon>
        <taxon>Hyaloscypha</taxon>
        <taxon>Hyaloscypha variabilis</taxon>
    </lineage>
</organism>
<dbReference type="Proteomes" id="UP000235786">
    <property type="component" value="Unassembled WGS sequence"/>
</dbReference>
<dbReference type="InterPro" id="IPR018466">
    <property type="entry name" value="Kre9/Knh1-like_N"/>
</dbReference>
<dbReference type="Pfam" id="PF10342">
    <property type="entry name" value="Kre9_KNH"/>
    <property type="match status" value="1"/>
</dbReference>
<dbReference type="OrthoDB" id="3542162at2759"/>
<feature type="signal peptide" evidence="2">
    <location>
        <begin position="1"/>
        <end position="19"/>
    </location>
</feature>
<evidence type="ECO:0000313" key="5">
    <source>
        <dbReference type="Proteomes" id="UP000235786"/>
    </source>
</evidence>
<dbReference type="STRING" id="1149755.A0A2J6RTP1"/>
<protein>
    <recommendedName>
        <fullName evidence="3">Yeast cell wall synthesis Kre9/Knh1-like N-terminal domain-containing protein</fullName>
    </recommendedName>
</protein>
<reference evidence="4 5" key="1">
    <citation type="submission" date="2016-04" db="EMBL/GenBank/DDBJ databases">
        <title>A degradative enzymes factory behind the ericoid mycorrhizal symbiosis.</title>
        <authorList>
            <consortium name="DOE Joint Genome Institute"/>
            <person name="Martino E."/>
            <person name="Morin E."/>
            <person name="Grelet G."/>
            <person name="Kuo A."/>
            <person name="Kohler A."/>
            <person name="Daghino S."/>
            <person name="Barry K."/>
            <person name="Choi C."/>
            <person name="Cichocki N."/>
            <person name="Clum A."/>
            <person name="Copeland A."/>
            <person name="Hainaut M."/>
            <person name="Haridas S."/>
            <person name="Labutti K."/>
            <person name="Lindquist E."/>
            <person name="Lipzen A."/>
            <person name="Khouja H.-R."/>
            <person name="Murat C."/>
            <person name="Ohm R."/>
            <person name="Olson A."/>
            <person name="Spatafora J."/>
            <person name="Veneault-Fourrey C."/>
            <person name="Henrissat B."/>
            <person name="Grigoriev I."/>
            <person name="Martin F."/>
            <person name="Perotto S."/>
        </authorList>
    </citation>
    <scope>NUCLEOTIDE SEQUENCE [LARGE SCALE GENOMIC DNA]</scope>
    <source>
        <strain evidence="4 5">F</strain>
    </source>
</reference>
<dbReference type="AlphaFoldDB" id="A0A2J6RTP1"/>
<gene>
    <name evidence="4" type="ORF">L207DRAFT_333193</name>
</gene>
<dbReference type="EMBL" id="KZ613944">
    <property type="protein sequence ID" value="PMD41886.1"/>
    <property type="molecule type" value="Genomic_DNA"/>
</dbReference>
<proteinExistence type="predicted"/>
<keyword evidence="1 2" id="KW-0732">Signal</keyword>
<evidence type="ECO:0000256" key="2">
    <source>
        <dbReference type="SAM" id="SignalP"/>
    </source>
</evidence>
<name>A0A2J6RTP1_HYAVF</name>
<sequence>MRQSFLSALVLGFSALASATISSPAANDQWPVGANQNIAWDTTGLTAPLDIHLVPAGATDISVIITDIALKVGNTGSYEWTPPTTIDISQVEIIIVDATQKLVISEVFVIIIIDTTKLLTSSSTRKLTTSTKALTSTVTKLETLSTVITTAKTLTQLVTTSTLVKTVSLTKSPCNIIQFLSSTN</sequence>
<feature type="chain" id="PRO_5014410355" description="Yeast cell wall synthesis Kre9/Knh1-like N-terminal domain-containing protein" evidence="2">
    <location>
        <begin position="20"/>
        <end position="184"/>
    </location>
</feature>
<accession>A0A2J6RTP1</accession>
<evidence type="ECO:0000313" key="4">
    <source>
        <dbReference type="EMBL" id="PMD41886.1"/>
    </source>
</evidence>